<reference evidence="4" key="1">
    <citation type="journal article" date="2023" name="Mol. Biol. Evol.">
        <title>Third-Generation Sequencing Reveals the Adaptive Role of the Epigenome in Three Deep-Sea Polychaetes.</title>
        <authorList>
            <person name="Perez M."/>
            <person name="Aroh O."/>
            <person name="Sun Y."/>
            <person name="Lan Y."/>
            <person name="Juniper S.K."/>
            <person name="Young C.R."/>
            <person name="Angers B."/>
            <person name="Qian P.Y."/>
        </authorList>
    </citation>
    <scope>NUCLEOTIDE SEQUENCE</scope>
    <source>
        <strain evidence="4">P08H-3</strain>
    </source>
</reference>
<dbReference type="Gene3D" id="3.90.550.10">
    <property type="entry name" value="Spore Coat Polysaccharide Biosynthesis Protein SpsA, Chain A"/>
    <property type="match status" value="1"/>
</dbReference>
<evidence type="ECO:0000256" key="1">
    <source>
        <dbReference type="ARBA" id="ARBA00007677"/>
    </source>
</evidence>
<dbReference type="GO" id="GO:0000032">
    <property type="term" value="P:cell wall mannoprotein biosynthetic process"/>
    <property type="evidence" value="ECO:0007669"/>
    <property type="project" value="TreeGrafter"/>
</dbReference>
<evidence type="ECO:0000313" key="4">
    <source>
        <dbReference type="EMBL" id="KAK2167292.1"/>
    </source>
</evidence>
<dbReference type="GO" id="GO:0006493">
    <property type="term" value="P:protein O-linked glycosylation"/>
    <property type="evidence" value="ECO:0007669"/>
    <property type="project" value="TreeGrafter"/>
</dbReference>
<keyword evidence="2" id="KW-0808">Transferase</keyword>
<name>A0AAD9K9M7_9ANNE</name>
<sequence length="426" mass="49974">MGVILLKKLQGFLVLTTITMMALLYHLPDISLSSRLKSQRTRNAKGTGQQYTATLTNGSLTTGGFKIDHVRVDVPATKIQPVKAESDTVLYGRMMTNDTSQHNNSIGPKSNGTQVDSAKRRNGDDISVRRNKIQWISTSFQNGTKTTNGKCCDSECRELLTLFRNWPTDRPRAAFYYLTQLSRLNLLIESLFSLDTYFNNRFRYPVIIFHEGDLNDHMSYIRERTKSQVIFQLVHFSIPDFLTRPVPRDIPCISHVSYRHMCRFHARNVYEEPTIMTLQYYWRLDDDSLLLSNVSYDVFEFMQRHSLQYGYLWRHWDSLTCVEGLWEATERYIAESGLKSEFFSSWKRGYLYYNNFEISSTKMWLSDKYKLYIDYIDRLGGIFYNRWGDAPLHGIAVSMFVPKNQTYLFHDIGYRHGSYRHEPHRK</sequence>
<accession>A0AAD9K9M7</accession>
<dbReference type="Pfam" id="PF01793">
    <property type="entry name" value="Glyco_transf_15"/>
    <property type="match status" value="1"/>
</dbReference>
<gene>
    <name evidence="4" type="ORF">LSH36_30g08006</name>
</gene>
<protein>
    <submittedName>
        <fullName evidence="4">Uncharacterized protein</fullName>
    </submittedName>
</protein>
<dbReference type="PANTHER" id="PTHR31121">
    <property type="entry name" value="ALPHA-1,2 MANNOSYLTRANSFERASE KTR1"/>
    <property type="match status" value="1"/>
</dbReference>
<keyword evidence="5" id="KW-1185">Reference proteome</keyword>
<dbReference type="GO" id="GO:0016020">
    <property type="term" value="C:membrane"/>
    <property type="evidence" value="ECO:0007669"/>
    <property type="project" value="InterPro"/>
</dbReference>
<dbReference type="GO" id="GO:0006487">
    <property type="term" value="P:protein N-linked glycosylation"/>
    <property type="evidence" value="ECO:0007669"/>
    <property type="project" value="TreeGrafter"/>
</dbReference>
<proteinExistence type="inferred from homology"/>
<dbReference type="InterPro" id="IPR029044">
    <property type="entry name" value="Nucleotide-diphossugar_trans"/>
</dbReference>
<evidence type="ECO:0000313" key="5">
    <source>
        <dbReference type="Proteomes" id="UP001208570"/>
    </source>
</evidence>
<evidence type="ECO:0000256" key="3">
    <source>
        <dbReference type="SAM" id="MobiDB-lite"/>
    </source>
</evidence>
<dbReference type="PANTHER" id="PTHR31121:SF7">
    <property type="entry name" value="MANNOSYLTRANSFERASE KTR4-RELATED"/>
    <property type="match status" value="1"/>
</dbReference>
<dbReference type="InterPro" id="IPR002685">
    <property type="entry name" value="Glyco_trans_15"/>
</dbReference>
<feature type="compositionally biased region" description="Polar residues" evidence="3">
    <location>
        <begin position="97"/>
        <end position="116"/>
    </location>
</feature>
<dbReference type="SUPFAM" id="SSF53448">
    <property type="entry name" value="Nucleotide-diphospho-sugar transferases"/>
    <property type="match status" value="1"/>
</dbReference>
<dbReference type="AlphaFoldDB" id="A0AAD9K9M7"/>
<comment type="similarity">
    <text evidence="1">Belongs to the glycosyltransferase 15 family.</text>
</comment>
<feature type="region of interest" description="Disordered" evidence="3">
    <location>
        <begin position="97"/>
        <end position="123"/>
    </location>
</feature>
<dbReference type="EMBL" id="JAODUP010000030">
    <property type="protein sequence ID" value="KAK2167292.1"/>
    <property type="molecule type" value="Genomic_DNA"/>
</dbReference>
<organism evidence="4 5">
    <name type="scientific">Paralvinella palmiformis</name>
    <dbReference type="NCBI Taxonomy" id="53620"/>
    <lineage>
        <taxon>Eukaryota</taxon>
        <taxon>Metazoa</taxon>
        <taxon>Spiralia</taxon>
        <taxon>Lophotrochozoa</taxon>
        <taxon>Annelida</taxon>
        <taxon>Polychaeta</taxon>
        <taxon>Sedentaria</taxon>
        <taxon>Canalipalpata</taxon>
        <taxon>Terebellida</taxon>
        <taxon>Terebelliformia</taxon>
        <taxon>Alvinellidae</taxon>
        <taxon>Paralvinella</taxon>
    </lineage>
</organism>
<comment type="caution">
    <text evidence="4">The sequence shown here is derived from an EMBL/GenBank/DDBJ whole genome shotgun (WGS) entry which is preliminary data.</text>
</comment>
<evidence type="ECO:0000256" key="2">
    <source>
        <dbReference type="ARBA" id="ARBA00022679"/>
    </source>
</evidence>
<dbReference type="Proteomes" id="UP001208570">
    <property type="component" value="Unassembled WGS sequence"/>
</dbReference>
<dbReference type="GO" id="GO:0005794">
    <property type="term" value="C:Golgi apparatus"/>
    <property type="evidence" value="ECO:0007669"/>
    <property type="project" value="TreeGrafter"/>
</dbReference>
<dbReference type="GO" id="GO:0000026">
    <property type="term" value="F:alpha-1,2-mannosyltransferase activity"/>
    <property type="evidence" value="ECO:0007669"/>
    <property type="project" value="TreeGrafter"/>
</dbReference>